<keyword evidence="5" id="KW-0175">Coiled coil</keyword>
<dbReference type="EMBL" id="LSFI01000030">
    <property type="protein sequence ID" value="OAG27423.1"/>
    <property type="molecule type" value="Genomic_DNA"/>
</dbReference>
<dbReference type="STRING" id="1795632.TH606_07070"/>
<dbReference type="PROSITE" id="PS51128">
    <property type="entry name" value="ZF_DKSA_2"/>
    <property type="match status" value="1"/>
</dbReference>
<dbReference type="InterPro" id="IPR037187">
    <property type="entry name" value="DnaK_N"/>
</dbReference>
<dbReference type="InterPro" id="IPR000962">
    <property type="entry name" value="Znf_DskA_TraR"/>
</dbReference>
<dbReference type="AlphaFoldDB" id="A0A177E632"/>
<dbReference type="RefSeq" id="WP_068542363.1">
    <property type="nucleotide sequence ID" value="NZ_LSFI01000030.1"/>
</dbReference>
<keyword evidence="2" id="KW-0863">Zinc-finger</keyword>
<dbReference type="SUPFAM" id="SSF109635">
    <property type="entry name" value="DnaK suppressor protein DksA, alpha-hairpin domain"/>
    <property type="match status" value="1"/>
</dbReference>
<dbReference type="SUPFAM" id="SSF57716">
    <property type="entry name" value="Glucocorticoid receptor-like (DNA-binding domain)"/>
    <property type="match status" value="1"/>
</dbReference>
<organism evidence="7 8">
    <name type="scientific">Thermodesulfatator autotrophicus</name>
    <dbReference type="NCBI Taxonomy" id="1795632"/>
    <lineage>
        <taxon>Bacteria</taxon>
        <taxon>Pseudomonadati</taxon>
        <taxon>Thermodesulfobacteriota</taxon>
        <taxon>Thermodesulfobacteria</taxon>
        <taxon>Thermodesulfobacteriales</taxon>
        <taxon>Thermodesulfatatoraceae</taxon>
        <taxon>Thermodesulfatator</taxon>
    </lineage>
</organism>
<dbReference type="Gene3D" id="1.20.120.910">
    <property type="entry name" value="DksA, coiled-coil domain"/>
    <property type="match status" value="1"/>
</dbReference>
<keyword evidence="1" id="KW-0479">Metal-binding</keyword>
<accession>A0A177E632</accession>
<keyword evidence="8" id="KW-1185">Reference proteome</keyword>
<feature type="zinc finger region" description="dksA C4-type" evidence="4">
    <location>
        <begin position="96"/>
        <end position="120"/>
    </location>
</feature>
<reference evidence="7 8" key="1">
    <citation type="submission" date="2016-02" db="EMBL/GenBank/DDBJ databases">
        <title>Draft genome sequence of Thermodesulfatator sp. S606.</title>
        <authorList>
            <person name="Lai Q."/>
            <person name="Cao J."/>
            <person name="Dupont S."/>
            <person name="Shao Z."/>
            <person name="Jebbar M."/>
            <person name="Alain K."/>
        </authorList>
    </citation>
    <scope>NUCLEOTIDE SEQUENCE [LARGE SCALE GENOMIC DNA]</scope>
    <source>
        <strain evidence="7 8">S606</strain>
    </source>
</reference>
<evidence type="ECO:0000313" key="7">
    <source>
        <dbReference type="EMBL" id="OAG27423.1"/>
    </source>
</evidence>
<proteinExistence type="predicted"/>
<gene>
    <name evidence="7" type="ORF">TH606_07070</name>
</gene>
<keyword evidence="3" id="KW-0862">Zinc</keyword>
<evidence type="ECO:0000256" key="1">
    <source>
        <dbReference type="ARBA" id="ARBA00022723"/>
    </source>
</evidence>
<feature type="domain" description="Zinc finger DksA/TraR C4-type" evidence="6">
    <location>
        <begin position="91"/>
        <end position="123"/>
    </location>
</feature>
<evidence type="ECO:0000256" key="5">
    <source>
        <dbReference type="SAM" id="Coils"/>
    </source>
</evidence>
<evidence type="ECO:0000256" key="4">
    <source>
        <dbReference type="PROSITE-ProRule" id="PRU00510"/>
    </source>
</evidence>
<comment type="caution">
    <text evidence="7">The sequence shown here is derived from an EMBL/GenBank/DDBJ whole genome shotgun (WGS) entry which is preliminary data.</text>
</comment>
<sequence length="131" mass="15845">MSKHERRPLTEEEIEYFKKKLIERKKELWREVADTLEREAAEEYQDLIRTVREEEDLALADLREDIVLASLEPKIKELEEIEQALIRIELGEYGRCVDCGKWLRTKRLEIMPWAARCRECQEKWEKLKAIE</sequence>
<dbReference type="Proteomes" id="UP000076964">
    <property type="component" value="Unassembled WGS sequence"/>
</dbReference>
<evidence type="ECO:0000256" key="3">
    <source>
        <dbReference type="ARBA" id="ARBA00022833"/>
    </source>
</evidence>
<name>A0A177E632_9BACT</name>
<evidence type="ECO:0000313" key="8">
    <source>
        <dbReference type="Proteomes" id="UP000076964"/>
    </source>
</evidence>
<dbReference type="OrthoDB" id="9811543at2"/>
<feature type="coiled-coil region" evidence="5">
    <location>
        <begin position="19"/>
        <end position="57"/>
    </location>
</feature>
<dbReference type="GO" id="GO:0008270">
    <property type="term" value="F:zinc ion binding"/>
    <property type="evidence" value="ECO:0007669"/>
    <property type="project" value="UniProtKB-KW"/>
</dbReference>
<evidence type="ECO:0000259" key="6">
    <source>
        <dbReference type="Pfam" id="PF01258"/>
    </source>
</evidence>
<dbReference type="Pfam" id="PF01258">
    <property type="entry name" value="zf-dskA_traR"/>
    <property type="match status" value="1"/>
</dbReference>
<evidence type="ECO:0000256" key="2">
    <source>
        <dbReference type="ARBA" id="ARBA00022771"/>
    </source>
</evidence>
<protein>
    <recommendedName>
        <fullName evidence="6">Zinc finger DksA/TraR C4-type domain-containing protein</fullName>
    </recommendedName>
</protein>
<dbReference type="PANTHER" id="PTHR33823">
    <property type="entry name" value="RNA POLYMERASE-BINDING TRANSCRIPTION FACTOR DKSA-RELATED"/>
    <property type="match status" value="1"/>
</dbReference>
<dbReference type="PANTHER" id="PTHR33823:SF4">
    <property type="entry name" value="GENERAL STRESS PROTEIN 16O"/>
    <property type="match status" value="1"/>
</dbReference>